<organism evidence="1">
    <name type="scientific">viral metagenome</name>
    <dbReference type="NCBI Taxonomy" id="1070528"/>
    <lineage>
        <taxon>unclassified sequences</taxon>
        <taxon>metagenomes</taxon>
        <taxon>organismal metagenomes</taxon>
    </lineage>
</organism>
<dbReference type="EMBL" id="MN740686">
    <property type="protein sequence ID" value="QHU07779.1"/>
    <property type="molecule type" value="Genomic_DNA"/>
</dbReference>
<reference evidence="1" key="1">
    <citation type="journal article" date="2020" name="Nature">
        <title>Giant virus diversity and host interactions through global metagenomics.</title>
        <authorList>
            <person name="Schulz F."/>
            <person name="Roux S."/>
            <person name="Paez-Espino D."/>
            <person name="Jungbluth S."/>
            <person name="Walsh D.A."/>
            <person name="Denef V.J."/>
            <person name="McMahon K.D."/>
            <person name="Konstantinidis K.T."/>
            <person name="Eloe-Fadrosh E.A."/>
            <person name="Kyrpides N.C."/>
            <person name="Woyke T."/>
        </authorList>
    </citation>
    <scope>NUCLEOTIDE SEQUENCE</scope>
    <source>
        <strain evidence="1">GVMAG-S-1041349-163</strain>
    </source>
</reference>
<sequence length="191" mass="23270">MEEQSVHDIYVDVDAFITKTNTYTKTMFKGTLEEQHKNVTEFVKLLVDELPNKLDLKKYQEVYENKFQCDHINKLCKFICYWFRYTNHLKTYYEKFHSKTFKTNDEFLEFLLTENQLQTIRDDIKKINKKTEYLNSVTNNENLKKEMFKKIDKYMIDQIKKEIFNNGLTNDQLYIKYLFDAFESIVDEETM</sequence>
<accession>A0A6C0JQE8</accession>
<protein>
    <submittedName>
        <fullName evidence="1">Uncharacterized protein</fullName>
    </submittedName>
</protein>
<dbReference type="AlphaFoldDB" id="A0A6C0JQE8"/>
<name>A0A6C0JQE8_9ZZZZ</name>
<evidence type="ECO:0000313" key="1">
    <source>
        <dbReference type="EMBL" id="QHU07779.1"/>
    </source>
</evidence>
<proteinExistence type="predicted"/>